<feature type="region of interest" description="Disordered" evidence="1">
    <location>
        <begin position="866"/>
        <end position="889"/>
    </location>
</feature>
<keyword evidence="2" id="KW-0812">Transmembrane</keyword>
<comment type="caution">
    <text evidence="4">The sequence shown here is derived from an EMBL/GenBank/DDBJ whole genome shotgun (WGS) entry which is preliminary data.</text>
</comment>
<feature type="region of interest" description="Disordered" evidence="1">
    <location>
        <begin position="787"/>
        <end position="823"/>
    </location>
</feature>
<organism evidence="4 5">
    <name type="scientific">Volvox reticuliferus</name>
    <dbReference type="NCBI Taxonomy" id="1737510"/>
    <lineage>
        <taxon>Eukaryota</taxon>
        <taxon>Viridiplantae</taxon>
        <taxon>Chlorophyta</taxon>
        <taxon>core chlorophytes</taxon>
        <taxon>Chlorophyceae</taxon>
        <taxon>CS clade</taxon>
        <taxon>Chlamydomonadales</taxon>
        <taxon>Volvocaceae</taxon>
        <taxon>Volvox</taxon>
    </lineage>
</organism>
<dbReference type="PANTHER" id="PTHR12741">
    <property type="entry name" value="LYST-INTERACTING PROTEIN LIP5 DOPAMINE RESPONSIVE PROTEIN DRG-1"/>
    <property type="match status" value="1"/>
</dbReference>
<evidence type="ECO:0000256" key="1">
    <source>
        <dbReference type="SAM" id="MobiDB-lite"/>
    </source>
</evidence>
<feature type="compositionally biased region" description="Low complexity" evidence="1">
    <location>
        <begin position="84"/>
        <end position="101"/>
    </location>
</feature>
<dbReference type="GO" id="GO:0006075">
    <property type="term" value="P:(1-&gt;3)-beta-D-glucan biosynthetic process"/>
    <property type="evidence" value="ECO:0007669"/>
    <property type="project" value="InterPro"/>
</dbReference>
<accession>A0A8J4DCS2</accession>
<proteinExistence type="predicted"/>
<feature type="region of interest" description="Disordered" evidence="1">
    <location>
        <begin position="231"/>
        <end position="406"/>
    </location>
</feature>
<dbReference type="Pfam" id="PF02364">
    <property type="entry name" value="Glucan_synthase"/>
    <property type="match status" value="2"/>
</dbReference>
<feature type="region of interest" description="Disordered" evidence="1">
    <location>
        <begin position="1999"/>
        <end position="2018"/>
    </location>
</feature>
<feature type="compositionally biased region" description="Pro residues" evidence="1">
    <location>
        <begin position="1204"/>
        <end position="1219"/>
    </location>
</feature>
<feature type="compositionally biased region" description="Low complexity" evidence="1">
    <location>
        <begin position="1192"/>
        <end position="1203"/>
    </location>
</feature>
<feature type="domain" description="Glycosyl transferase 48" evidence="3">
    <location>
        <begin position="993"/>
        <end position="1167"/>
    </location>
</feature>
<protein>
    <recommendedName>
        <fullName evidence="3">Glycosyl transferase 48 domain-containing protein</fullName>
    </recommendedName>
</protein>
<name>A0A8J4DCS2_9CHLO</name>
<reference evidence="4" key="1">
    <citation type="journal article" date="2021" name="Proc. Natl. Acad. Sci. U.S.A.">
        <title>Three genomes in the algal genus Volvox reveal the fate of a haploid sex-determining region after a transition to homothallism.</title>
        <authorList>
            <person name="Yamamoto K."/>
            <person name="Hamaji T."/>
            <person name="Kawai-Toyooka H."/>
            <person name="Matsuzaki R."/>
            <person name="Takahashi F."/>
            <person name="Nishimura Y."/>
            <person name="Kawachi M."/>
            <person name="Noguchi H."/>
            <person name="Minakuchi Y."/>
            <person name="Umen J.G."/>
            <person name="Toyoda A."/>
            <person name="Nozaki H."/>
        </authorList>
    </citation>
    <scope>NUCLEOTIDE SEQUENCE</scope>
    <source>
        <strain evidence="4">NIES-3785</strain>
    </source>
</reference>
<feature type="region of interest" description="Disordered" evidence="1">
    <location>
        <begin position="129"/>
        <end position="159"/>
    </location>
</feature>
<dbReference type="GO" id="GO:0003843">
    <property type="term" value="F:1,3-beta-D-glucan synthase activity"/>
    <property type="evidence" value="ECO:0007669"/>
    <property type="project" value="InterPro"/>
</dbReference>
<feature type="transmembrane region" description="Helical" evidence="2">
    <location>
        <begin position="1807"/>
        <end position="1828"/>
    </location>
</feature>
<keyword evidence="2" id="KW-1133">Transmembrane helix</keyword>
<dbReference type="EMBL" id="BNCQ01000006">
    <property type="protein sequence ID" value="GIL99501.1"/>
    <property type="molecule type" value="Genomic_DNA"/>
</dbReference>
<feature type="compositionally biased region" description="Basic and acidic residues" evidence="1">
    <location>
        <begin position="255"/>
        <end position="268"/>
    </location>
</feature>
<feature type="non-terminal residue" evidence="4">
    <location>
        <position position="2018"/>
    </location>
</feature>
<evidence type="ECO:0000256" key="2">
    <source>
        <dbReference type="SAM" id="Phobius"/>
    </source>
</evidence>
<feature type="region of interest" description="Disordered" evidence="1">
    <location>
        <begin position="1192"/>
        <end position="1255"/>
    </location>
</feature>
<feature type="region of interest" description="Disordered" evidence="1">
    <location>
        <begin position="596"/>
        <end position="618"/>
    </location>
</feature>
<keyword evidence="2" id="KW-0472">Membrane</keyword>
<feature type="compositionally biased region" description="Pro residues" evidence="1">
    <location>
        <begin position="307"/>
        <end position="323"/>
    </location>
</feature>
<feature type="compositionally biased region" description="Polar residues" evidence="1">
    <location>
        <begin position="744"/>
        <end position="764"/>
    </location>
</feature>
<feature type="region of interest" description="Disordered" evidence="1">
    <location>
        <begin position="1"/>
        <end position="110"/>
    </location>
</feature>
<feature type="transmembrane region" description="Helical" evidence="2">
    <location>
        <begin position="1848"/>
        <end position="1867"/>
    </location>
</feature>
<feature type="transmembrane region" description="Helical" evidence="2">
    <location>
        <begin position="1913"/>
        <end position="1934"/>
    </location>
</feature>
<dbReference type="Proteomes" id="UP000722791">
    <property type="component" value="Unassembled WGS sequence"/>
</dbReference>
<dbReference type="GO" id="GO:0005886">
    <property type="term" value="C:plasma membrane"/>
    <property type="evidence" value="ECO:0007669"/>
    <property type="project" value="TreeGrafter"/>
</dbReference>
<evidence type="ECO:0000259" key="3">
    <source>
        <dbReference type="Pfam" id="PF02364"/>
    </source>
</evidence>
<dbReference type="InterPro" id="IPR003440">
    <property type="entry name" value="Glyco_trans_48_dom"/>
</dbReference>
<feature type="compositionally biased region" description="Basic and acidic residues" evidence="1">
    <location>
        <begin position="1243"/>
        <end position="1253"/>
    </location>
</feature>
<feature type="region of interest" description="Disordered" evidence="1">
    <location>
        <begin position="734"/>
        <end position="765"/>
    </location>
</feature>
<dbReference type="PANTHER" id="PTHR12741:SF48">
    <property type="entry name" value="1,3-BETA-GLUCAN SYNTHASE COMPONENT FKS1-RELATED"/>
    <property type="match status" value="1"/>
</dbReference>
<feature type="transmembrane region" description="Helical" evidence="2">
    <location>
        <begin position="1531"/>
        <end position="1554"/>
    </location>
</feature>
<evidence type="ECO:0000313" key="5">
    <source>
        <dbReference type="Proteomes" id="UP000722791"/>
    </source>
</evidence>
<sequence>LEPLQRPRGPIRRPSTPGASMQRNRRRFSEGGGARAVAEGLEKAERSVADVSGRRGGNSSTAGPAADGGRSGRWSRSGGGTAGPAAVVSNSNSDNNARRPPISGSDGEVERRLVGTYSPVIRNLAKAPDVSGLSQRLPRRSTPSDAPGGASCGSGSGSAAPTGGWGIFMRHNTVAPLPLSPPVTEVPAMPPSPDTSQPGTRRVASFGGVAGATFGGVECLITPRRPAFTRPRVPAGPVAEATSTSSTPVGLTRLTRREAASLAVHERTPSPTSMHATRRKPAGDGWRQRDQDYWQQRQQQLLSSGAAPPPVRTPISQAPPVPPERQITPPRVEQPKLLTRASLGSLSDLSSDRDDPEAARQATPAARGHGEAVTFPTAAPSEKVGSEAIYRRPSWRPPGVGSETTERDRVMALQSTEDLSLGVLLSRQNGDLAMWDAFATVWDGIVDDLRAADLISDRESGNLRFMRLGHFQGRHALRPILLPAFFYAGVVQAFVDTGRLASGGGGGDGATTTILTELRSLVVWLSCELRLLSEVQAEVVMGTSFLHTITDVDHANYRAKMLHAGQALVKQLLELCAAAAKQQQLLLQQPRGLQRQQRQRPAWHQAQAAGGKVHFEDSTPAGGKFLNVTSGARMGCATSQRQFAKATAKGLVASHVDAIGGSLREVLEALAGEARAMRRAVASGRLASESLAAAIKLEEVAKQVLADLSAHPDFLSSCLTNLLPRAILVCPPRATDAKDDEPESSTATGGTPSANPTAASNIQTPHPIPSNFVDGNLTTTEVPLIHLGSPSSARSTEPRAIASGGASSFPLHHGPPATSIFPDSPTANISGALVSDIAAAGAGAVTSLPRAPSLARVQASEDFVASGMRKGGRSGSSWGSGSLESVAPPPLEPEVALRVRVVEVLVKMLTTPASACRPAGAEALRILGFFINSLSNPQLKKPPPLSDMLSWSVLTPCYEEDVLYPLSADHAARQLGLAPPPPVGPGRPPDLLSETEDNVSLMSYLRSVFPADWKNFMERLSGMLGGADLSRVTENDFAPMGPLHALAAELQLWATYRGQLLGRTVRGMMCYRRAVRMLVELEYPRPAGVSPAAYNAWAEAFVDCKFQYVCTCQVYGKNRKATDIRRRWLAEGVDSLCLEFPALRVAYLDSAVTSYGPTEYSVLLRGNPDHPAALAGAARGVASAEATAAAVSADDGPLSASAPTQPPLSPQQPQAPGPMPRALFSPLPPSNSSDICFKTAKGKGKEGSSKFENSDTSSTVVRSSAVAATVSSSAGNPTLELYRVRLPHNRYGKRGVILGEGKPENQNHAAIFCFGEALQTIDMNQDNALAEALKMRNLLRELAPEPAPRRLQAIASHPRGSTSSEHHRQTIAARTAREVPVALVGFREWIFSDVSGALGTFAAACELAFGTIVQRTMSYPGRVRLHYGHPDVFNKMHIMTRGGLSKATRQLHISEDVFGGFNQLLRGAQIKYKEYISCGKGRDMGFDSINAFEIKISGGGGECVVSRDVARLAARMDLARLLHFYHSGPGYYINSLFIMTAVWLNIWVVAVFALARASTVQRVGSDGTLHLEDTLRVEHALSLGPLMLLPYAAQLLLEWGALRTFATLAVQVISGSVAFAVFRQQTTAYYFKDDITYGGARYISTGRGFSITSSSFTTLFTNYARSHLYPGMELLHLLILYASVRDCKSCSFAAVTWGTWLVAVALLFSPFWFNPMAFTREKVSRDWSAWLGWMRGEVDPATGNNWHSWNRQQLEKVRNERGTVTDPGLNIMNRLVDEVAPRLVLVVAAVSRLDLRIDVRIRALSSPLVPFFAATAIIWLVTLLSWALQRHFEERGRGRAWRLYRVMMSALVAAALLSYSVFAVRFFRGTPMSNLALLLYANSQLVLAVHRALEQLAPASSAARTLVDRGYWLIDWGVGTLLMCFVTLLAWLGFVSRLQTRLLFNSTFAASIRRGKLVRSTGLMKLDEEQRWRNEGQARAALAQSVAMSLRRHTATGMHYGPPLLQPEPGAPQPQRYL</sequence>
<feature type="domain" description="Glycosyl transferase 48" evidence="3">
    <location>
        <begin position="1274"/>
        <end position="1765"/>
    </location>
</feature>
<dbReference type="GO" id="GO:0000148">
    <property type="term" value="C:1,3-beta-D-glucan synthase complex"/>
    <property type="evidence" value="ECO:0007669"/>
    <property type="project" value="InterPro"/>
</dbReference>
<feature type="transmembrane region" description="Helical" evidence="2">
    <location>
        <begin position="1692"/>
        <end position="1713"/>
    </location>
</feature>
<evidence type="ECO:0000313" key="4">
    <source>
        <dbReference type="EMBL" id="GIL99501.1"/>
    </source>
</evidence>
<gene>
    <name evidence="4" type="ORF">Vretimale_4655</name>
</gene>